<protein>
    <submittedName>
        <fullName evidence="2">Proteasome component (PCI) domain-containing protein</fullName>
    </submittedName>
</protein>
<name>A0A2U1KEI0_ARTAN</name>
<dbReference type="Proteomes" id="UP000245207">
    <property type="component" value="Unassembled WGS sequence"/>
</dbReference>
<accession>A0A2U1KEI0</accession>
<dbReference type="STRING" id="35608.A0A2U1KEI0"/>
<evidence type="ECO:0000313" key="3">
    <source>
        <dbReference type="Proteomes" id="UP000245207"/>
    </source>
</evidence>
<dbReference type="InterPro" id="IPR040134">
    <property type="entry name" value="PSMD12/CSN4"/>
</dbReference>
<sequence length="117" mass="13078">MKRREGSRDPSWARIGQTPLSHIAWDRKCSKDGGGGSGLDAQIEALLNVEKQMRLNGDVNGLKKAVSDILTLCFENKAWKTLNDQIVVLSKRRGQLKQEIVVIEAVCSLRESKIVEF</sequence>
<evidence type="ECO:0000313" key="2">
    <source>
        <dbReference type="EMBL" id="PWA35176.1"/>
    </source>
</evidence>
<dbReference type="EMBL" id="PKPP01020532">
    <property type="protein sequence ID" value="PWA35176.1"/>
    <property type="molecule type" value="Genomic_DNA"/>
</dbReference>
<comment type="caution">
    <text evidence="2">The sequence shown here is derived from an EMBL/GenBank/DDBJ whole genome shotgun (WGS) entry which is preliminary data.</text>
</comment>
<evidence type="ECO:0000259" key="1">
    <source>
        <dbReference type="Pfam" id="PF22241"/>
    </source>
</evidence>
<dbReference type="GO" id="GO:0005737">
    <property type="term" value="C:cytoplasm"/>
    <property type="evidence" value="ECO:0007669"/>
    <property type="project" value="TreeGrafter"/>
</dbReference>
<dbReference type="PANTHER" id="PTHR10855:SF1">
    <property type="entry name" value="26S PROTEASOME NON-ATPASE REGULATORY SUBUNIT 12"/>
    <property type="match status" value="1"/>
</dbReference>
<dbReference type="GO" id="GO:0008541">
    <property type="term" value="C:proteasome regulatory particle, lid subcomplex"/>
    <property type="evidence" value="ECO:0007669"/>
    <property type="project" value="TreeGrafter"/>
</dbReference>
<dbReference type="AlphaFoldDB" id="A0A2U1KEI0"/>
<reference evidence="2 3" key="1">
    <citation type="journal article" date="2018" name="Mol. Plant">
        <title>The genome of Artemisia annua provides insight into the evolution of Asteraceae family and artemisinin biosynthesis.</title>
        <authorList>
            <person name="Shen Q."/>
            <person name="Zhang L."/>
            <person name="Liao Z."/>
            <person name="Wang S."/>
            <person name="Yan T."/>
            <person name="Shi P."/>
            <person name="Liu M."/>
            <person name="Fu X."/>
            <person name="Pan Q."/>
            <person name="Wang Y."/>
            <person name="Lv Z."/>
            <person name="Lu X."/>
            <person name="Zhang F."/>
            <person name="Jiang W."/>
            <person name="Ma Y."/>
            <person name="Chen M."/>
            <person name="Hao X."/>
            <person name="Li L."/>
            <person name="Tang Y."/>
            <person name="Lv G."/>
            <person name="Zhou Y."/>
            <person name="Sun X."/>
            <person name="Brodelius P.E."/>
            <person name="Rose J.K.C."/>
            <person name="Tang K."/>
        </authorList>
    </citation>
    <scope>NUCLEOTIDE SEQUENCE [LARGE SCALE GENOMIC DNA]</scope>
    <source>
        <strain evidence="3">cv. Huhao1</strain>
        <tissue evidence="2">Leaf</tissue>
    </source>
</reference>
<keyword evidence="2" id="KW-0647">Proteasome</keyword>
<dbReference type="PANTHER" id="PTHR10855">
    <property type="entry name" value="26S PROTEASOME NON-ATPASE REGULATORY SUBUNIT 12/COP9 SIGNALOSOME COMPLEX SUBUNIT 4"/>
    <property type="match status" value="1"/>
</dbReference>
<dbReference type="Pfam" id="PF22241">
    <property type="entry name" value="PSMD12-CSN4_N"/>
    <property type="match status" value="1"/>
</dbReference>
<gene>
    <name evidence="2" type="ORF">CTI12_AA611960</name>
</gene>
<proteinExistence type="predicted"/>
<feature type="domain" description="PSMD12/CSN4-like N-terminal" evidence="1">
    <location>
        <begin position="43"/>
        <end position="108"/>
    </location>
</feature>
<dbReference type="OrthoDB" id="268763at2759"/>
<organism evidence="2 3">
    <name type="scientific">Artemisia annua</name>
    <name type="common">Sweet wormwood</name>
    <dbReference type="NCBI Taxonomy" id="35608"/>
    <lineage>
        <taxon>Eukaryota</taxon>
        <taxon>Viridiplantae</taxon>
        <taxon>Streptophyta</taxon>
        <taxon>Embryophyta</taxon>
        <taxon>Tracheophyta</taxon>
        <taxon>Spermatophyta</taxon>
        <taxon>Magnoliopsida</taxon>
        <taxon>eudicotyledons</taxon>
        <taxon>Gunneridae</taxon>
        <taxon>Pentapetalae</taxon>
        <taxon>asterids</taxon>
        <taxon>campanulids</taxon>
        <taxon>Asterales</taxon>
        <taxon>Asteraceae</taxon>
        <taxon>Asteroideae</taxon>
        <taxon>Anthemideae</taxon>
        <taxon>Artemisiinae</taxon>
        <taxon>Artemisia</taxon>
    </lineage>
</organism>
<dbReference type="InterPro" id="IPR054559">
    <property type="entry name" value="PSMD12-CSN4-like_N"/>
</dbReference>
<keyword evidence="3" id="KW-1185">Reference proteome</keyword>